<feature type="region of interest" description="Disordered" evidence="1">
    <location>
        <begin position="134"/>
        <end position="183"/>
    </location>
</feature>
<sequence length="244" mass="27102">MILTEEFFDCVEWKAKKDEVSEADAETEHAQEIDTVIKKPLALLNENVVITKERPRSFGSMLHVSPLDEMRLAPSSVSTLANPSFSSSHQNKLREEQAEASSSGGKGTPSREDDTASYVLLHSPTRDDQIHSAAGSLRKPQGDPSVRSITGLVSDSGHNIDKRKGLEKKKSRPRTPLRSWMAEDHHSISSSIKSPDCQSHFLQHIMSLIRGSSSSNSSSSKNQDTIPKRETTIWSSCMYFSHIR</sequence>
<feature type="compositionally biased region" description="Basic residues" evidence="1">
    <location>
        <begin position="165"/>
        <end position="175"/>
    </location>
</feature>
<dbReference type="EMBL" id="ABEU02000005">
    <property type="protein sequence ID" value="PNR53847.1"/>
    <property type="molecule type" value="Genomic_DNA"/>
</dbReference>
<dbReference type="AlphaFoldDB" id="A0A2K1KJ94"/>
<feature type="region of interest" description="Disordered" evidence="1">
    <location>
        <begin position="78"/>
        <end position="114"/>
    </location>
</feature>
<dbReference type="EnsemblPlants" id="Pp3c5_11140V3.1">
    <property type="protein sequence ID" value="PAC:32955982.CDS.1"/>
    <property type="gene ID" value="Pp3c5_11140"/>
</dbReference>
<evidence type="ECO:0000256" key="1">
    <source>
        <dbReference type="SAM" id="MobiDB-lite"/>
    </source>
</evidence>
<dbReference type="InParanoid" id="A0A2K1KJ94"/>
<proteinExistence type="predicted"/>
<gene>
    <name evidence="2" type="ORF">PHYPA_007522</name>
</gene>
<evidence type="ECO:0000313" key="3">
    <source>
        <dbReference type="EnsemblPlants" id="PAC:32955982.CDS.1"/>
    </source>
</evidence>
<reference evidence="2 4" key="2">
    <citation type="journal article" date="2018" name="Plant J.">
        <title>The Physcomitrella patens chromosome-scale assembly reveals moss genome structure and evolution.</title>
        <authorList>
            <person name="Lang D."/>
            <person name="Ullrich K.K."/>
            <person name="Murat F."/>
            <person name="Fuchs J."/>
            <person name="Jenkins J."/>
            <person name="Haas F.B."/>
            <person name="Piednoel M."/>
            <person name="Gundlach H."/>
            <person name="Van Bel M."/>
            <person name="Meyberg R."/>
            <person name="Vives C."/>
            <person name="Morata J."/>
            <person name="Symeonidi A."/>
            <person name="Hiss M."/>
            <person name="Muchero W."/>
            <person name="Kamisugi Y."/>
            <person name="Saleh O."/>
            <person name="Blanc G."/>
            <person name="Decker E.L."/>
            <person name="van Gessel N."/>
            <person name="Grimwood J."/>
            <person name="Hayes R.D."/>
            <person name="Graham S.W."/>
            <person name="Gunter L.E."/>
            <person name="McDaniel S.F."/>
            <person name="Hoernstein S.N.W."/>
            <person name="Larsson A."/>
            <person name="Li F.W."/>
            <person name="Perroud P.F."/>
            <person name="Phillips J."/>
            <person name="Ranjan P."/>
            <person name="Rokshar D.S."/>
            <person name="Rothfels C.J."/>
            <person name="Schneider L."/>
            <person name="Shu S."/>
            <person name="Stevenson D.W."/>
            <person name="Thummler F."/>
            <person name="Tillich M."/>
            <person name="Villarreal Aguilar J.C."/>
            <person name="Widiez T."/>
            <person name="Wong G.K."/>
            <person name="Wymore A."/>
            <person name="Zhang Y."/>
            <person name="Zimmer A.D."/>
            <person name="Quatrano R.S."/>
            <person name="Mayer K.F.X."/>
            <person name="Goodstein D."/>
            <person name="Casacuberta J.M."/>
            <person name="Vandepoele K."/>
            <person name="Reski R."/>
            <person name="Cuming A.C."/>
            <person name="Tuskan G.A."/>
            <person name="Maumus F."/>
            <person name="Salse J."/>
            <person name="Schmutz J."/>
            <person name="Rensing S.A."/>
        </authorList>
    </citation>
    <scope>NUCLEOTIDE SEQUENCE [LARGE SCALE GENOMIC DNA]</scope>
    <source>
        <strain evidence="3 4">cv. Gransden 2004</strain>
    </source>
</reference>
<dbReference type="Proteomes" id="UP000006727">
    <property type="component" value="Chromosome 5"/>
</dbReference>
<accession>A0A2K1KJ94</accession>
<reference evidence="2 4" key="1">
    <citation type="journal article" date="2008" name="Science">
        <title>The Physcomitrella genome reveals evolutionary insights into the conquest of land by plants.</title>
        <authorList>
            <person name="Rensing S."/>
            <person name="Lang D."/>
            <person name="Zimmer A."/>
            <person name="Terry A."/>
            <person name="Salamov A."/>
            <person name="Shapiro H."/>
            <person name="Nishiyama T."/>
            <person name="Perroud P.-F."/>
            <person name="Lindquist E."/>
            <person name="Kamisugi Y."/>
            <person name="Tanahashi T."/>
            <person name="Sakakibara K."/>
            <person name="Fujita T."/>
            <person name="Oishi K."/>
            <person name="Shin-I T."/>
            <person name="Kuroki Y."/>
            <person name="Toyoda A."/>
            <person name="Suzuki Y."/>
            <person name="Hashimoto A."/>
            <person name="Yamaguchi K."/>
            <person name="Sugano A."/>
            <person name="Kohara Y."/>
            <person name="Fujiyama A."/>
            <person name="Anterola A."/>
            <person name="Aoki S."/>
            <person name="Ashton N."/>
            <person name="Barbazuk W.B."/>
            <person name="Barker E."/>
            <person name="Bennetzen J."/>
            <person name="Bezanilla M."/>
            <person name="Blankenship R."/>
            <person name="Cho S.H."/>
            <person name="Dutcher S."/>
            <person name="Estelle M."/>
            <person name="Fawcett J.A."/>
            <person name="Gundlach H."/>
            <person name="Hanada K."/>
            <person name="Heyl A."/>
            <person name="Hicks K.A."/>
            <person name="Hugh J."/>
            <person name="Lohr M."/>
            <person name="Mayer K."/>
            <person name="Melkozernov A."/>
            <person name="Murata T."/>
            <person name="Nelson D."/>
            <person name="Pils B."/>
            <person name="Prigge M."/>
            <person name="Reiss B."/>
            <person name="Renner T."/>
            <person name="Rombauts S."/>
            <person name="Rushton P."/>
            <person name="Sanderfoot A."/>
            <person name="Schween G."/>
            <person name="Shiu S.-H."/>
            <person name="Stueber K."/>
            <person name="Theodoulou F.L."/>
            <person name="Tu H."/>
            <person name="Van de Peer Y."/>
            <person name="Verrier P.J."/>
            <person name="Waters E."/>
            <person name="Wood A."/>
            <person name="Yang L."/>
            <person name="Cove D."/>
            <person name="Cuming A."/>
            <person name="Hasebe M."/>
            <person name="Lucas S."/>
            <person name="Mishler D.B."/>
            <person name="Reski R."/>
            <person name="Grigoriev I."/>
            <person name="Quatrano R.S."/>
            <person name="Boore J.L."/>
        </authorList>
    </citation>
    <scope>NUCLEOTIDE SEQUENCE [LARGE SCALE GENOMIC DNA]</scope>
    <source>
        <strain evidence="3 4">cv. Gransden 2004</strain>
    </source>
</reference>
<dbReference type="PaxDb" id="3218-PP1S263_63V6.1"/>
<feature type="compositionally biased region" description="Polar residues" evidence="1">
    <location>
        <begin position="147"/>
        <end position="157"/>
    </location>
</feature>
<evidence type="ECO:0000313" key="4">
    <source>
        <dbReference type="Proteomes" id="UP000006727"/>
    </source>
</evidence>
<organism evidence="2">
    <name type="scientific">Physcomitrium patens</name>
    <name type="common">Spreading-leaved earth moss</name>
    <name type="synonym">Physcomitrella patens</name>
    <dbReference type="NCBI Taxonomy" id="3218"/>
    <lineage>
        <taxon>Eukaryota</taxon>
        <taxon>Viridiplantae</taxon>
        <taxon>Streptophyta</taxon>
        <taxon>Embryophyta</taxon>
        <taxon>Bryophyta</taxon>
        <taxon>Bryophytina</taxon>
        <taxon>Bryopsida</taxon>
        <taxon>Funariidae</taxon>
        <taxon>Funariales</taxon>
        <taxon>Funariaceae</taxon>
        <taxon>Physcomitrium</taxon>
    </lineage>
</organism>
<feature type="compositionally biased region" description="Polar residues" evidence="1">
    <location>
        <begin position="78"/>
        <end position="90"/>
    </location>
</feature>
<keyword evidence="4" id="KW-1185">Reference proteome</keyword>
<dbReference type="Gramene" id="Pp3c5_11140V3.1">
    <property type="protein sequence ID" value="PAC:32955982.CDS.1"/>
    <property type="gene ID" value="Pp3c5_11140"/>
</dbReference>
<reference evidence="3" key="3">
    <citation type="submission" date="2020-12" db="UniProtKB">
        <authorList>
            <consortium name="EnsemblPlants"/>
        </authorList>
    </citation>
    <scope>IDENTIFICATION</scope>
</reference>
<name>A0A2K1KJ94_PHYPA</name>
<protein>
    <submittedName>
        <fullName evidence="2 3">Uncharacterized protein</fullName>
    </submittedName>
</protein>
<evidence type="ECO:0000313" key="2">
    <source>
        <dbReference type="EMBL" id="PNR53847.1"/>
    </source>
</evidence>